<gene>
    <name evidence="6" type="ORF">SADUNF_Sadunf14G0093400</name>
</gene>
<reference evidence="6 7" key="1">
    <citation type="submission" date="2020-10" db="EMBL/GenBank/DDBJ databases">
        <title>Plant Genome Project.</title>
        <authorList>
            <person name="Zhang R.-G."/>
        </authorList>
    </citation>
    <scope>NUCLEOTIDE SEQUENCE [LARGE SCALE GENOMIC DNA]</scope>
    <source>
        <strain evidence="6">FAFU-HL-1</strain>
        <tissue evidence="6">Leaf</tissue>
    </source>
</reference>
<dbReference type="SUPFAM" id="SSF52172">
    <property type="entry name" value="CheY-like"/>
    <property type="match status" value="1"/>
</dbReference>
<evidence type="ECO:0000313" key="7">
    <source>
        <dbReference type="Proteomes" id="UP000657918"/>
    </source>
</evidence>
<keyword evidence="2" id="KW-0805">Transcription regulation</keyword>
<organism evidence="6 7">
    <name type="scientific">Salix dunnii</name>
    <dbReference type="NCBI Taxonomy" id="1413687"/>
    <lineage>
        <taxon>Eukaryota</taxon>
        <taxon>Viridiplantae</taxon>
        <taxon>Streptophyta</taxon>
        <taxon>Embryophyta</taxon>
        <taxon>Tracheophyta</taxon>
        <taxon>Spermatophyta</taxon>
        <taxon>Magnoliopsida</taxon>
        <taxon>eudicotyledons</taxon>
        <taxon>Gunneridae</taxon>
        <taxon>Pentapetalae</taxon>
        <taxon>rosids</taxon>
        <taxon>fabids</taxon>
        <taxon>Malpighiales</taxon>
        <taxon>Salicaceae</taxon>
        <taxon>Saliceae</taxon>
        <taxon>Salix</taxon>
    </lineage>
</organism>
<keyword evidence="4" id="KW-0597">Phosphoprotein</keyword>
<dbReference type="Proteomes" id="UP000657918">
    <property type="component" value="Unassembled WGS sequence"/>
</dbReference>
<feature type="domain" description="Response regulatory" evidence="5">
    <location>
        <begin position="1"/>
        <end position="99"/>
    </location>
</feature>
<protein>
    <recommendedName>
        <fullName evidence="5">Response regulatory domain-containing protein</fullName>
    </recommendedName>
</protein>
<dbReference type="Gene3D" id="3.40.50.2300">
    <property type="match status" value="1"/>
</dbReference>
<dbReference type="InterPro" id="IPR011006">
    <property type="entry name" value="CheY-like_superfamily"/>
</dbReference>
<dbReference type="OrthoDB" id="833876at2759"/>
<keyword evidence="1" id="KW-0902">Two-component regulatory system</keyword>
<keyword evidence="7" id="KW-1185">Reference proteome</keyword>
<accession>A0A835JH97</accession>
<dbReference type="InterPro" id="IPR001789">
    <property type="entry name" value="Sig_transdc_resp-reg_receiver"/>
</dbReference>
<evidence type="ECO:0000313" key="6">
    <source>
        <dbReference type="EMBL" id="KAF9669301.1"/>
    </source>
</evidence>
<evidence type="ECO:0000256" key="3">
    <source>
        <dbReference type="ARBA" id="ARBA00023163"/>
    </source>
</evidence>
<dbReference type="GO" id="GO:0009736">
    <property type="term" value="P:cytokinin-activated signaling pathway"/>
    <property type="evidence" value="ECO:0007669"/>
    <property type="project" value="InterPro"/>
</dbReference>
<comment type="caution">
    <text evidence="6">The sequence shown here is derived from an EMBL/GenBank/DDBJ whole genome shotgun (WGS) entry which is preliminary data.</text>
</comment>
<name>A0A835JH97_9ROSI</name>
<dbReference type="InterPro" id="IPR045279">
    <property type="entry name" value="ARR-like"/>
</dbReference>
<dbReference type="PANTHER" id="PTHR43874">
    <property type="entry name" value="TWO-COMPONENT RESPONSE REGULATOR"/>
    <property type="match status" value="1"/>
</dbReference>
<dbReference type="Pfam" id="PF00072">
    <property type="entry name" value="Response_reg"/>
    <property type="match status" value="1"/>
</dbReference>
<proteinExistence type="predicted"/>
<dbReference type="PROSITE" id="PS50110">
    <property type="entry name" value="RESPONSE_REGULATORY"/>
    <property type="match status" value="1"/>
</dbReference>
<feature type="modified residue" description="4-aspartylphosphate" evidence="4">
    <location>
        <position position="35"/>
    </location>
</feature>
<dbReference type="EMBL" id="JADGMS010000014">
    <property type="protein sequence ID" value="KAF9669301.1"/>
    <property type="molecule type" value="Genomic_DNA"/>
</dbReference>
<dbReference type="AlphaFoldDB" id="A0A835JH97"/>
<evidence type="ECO:0000256" key="2">
    <source>
        <dbReference type="ARBA" id="ARBA00023015"/>
    </source>
</evidence>
<evidence type="ECO:0000256" key="1">
    <source>
        <dbReference type="ARBA" id="ARBA00023012"/>
    </source>
</evidence>
<keyword evidence="3" id="KW-0804">Transcription</keyword>
<sequence>MRQIHLSLNIIHLHPFTGFVNVREDKKRFDVLVNDSHMPGMDGIQLVKIIRSEMDLPFVIISSDDEQELVLKGVLQGSCDYLINPVKMEALKSCGRTSASNHLIDYNTTARQSDNDSLMRRDPIPIGSAIFLMRCILLQGQPRLDTMLFIFET</sequence>
<dbReference type="PANTHER" id="PTHR43874:SF67">
    <property type="entry name" value="TWO-COMPONENT RESPONSE REGULATOR ARR2"/>
    <property type="match status" value="1"/>
</dbReference>
<evidence type="ECO:0000256" key="4">
    <source>
        <dbReference type="PROSITE-ProRule" id="PRU00169"/>
    </source>
</evidence>
<dbReference type="GO" id="GO:0000160">
    <property type="term" value="P:phosphorelay signal transduction system"/>
    <property type="evidence" value="ECO:0007669"/>
    <property type="project" value="UniProtKB-KW"/>
</dbReference>
<evidence type="ECO:0000259" key="5">
    <source>
        <dbReference type="PROSITE" id="PS50110"/>
    </source>
</evidence>